<dbReference type="InterPro" id="IPR018300">
    <property type="entry name" value="Aminotrans_IV_CS"/>
</dbReference>
<dbReference type="GO" id="GO:0005829">
    <property type="term" value="C:cytosol"/>
    <property type="evidence" value="ECO:0007669"/>
    <property type="project" value="TreeGrafter"/>
</dbReference>
<dbReference type="PANTHER" id="PTHR42743:SF11">
    <property type="entry name" value="AMINODEOXYCHORISMATE LYASE"/>
    <property type="match status" value="1"/>
</dbReference>
<evidence type="ECO:0000256" key="3">
    <source>
        <dbReference type="ARBA" id="ARBA00022898"/>
    </source>
</evidence>
<evidence type="ECO:0000256" key="4">
    <source>
        <dbReference type="RuleBase" id="RU004106"/>
    </source>
</evidence>
<dbReference type="PROSITE" id="PS00770">
    <property type="entry name" value="AA_TRANSFER_CLASS_4"/>
    <property type="match status" value="1"/>
</dbReference>
<comment type="caution">
    <text evidence="6">The sequence shown here is derived from an EMBL/GenBank/DDBJ whole genome shotgun (WGS) entry which is preliminary data.</text>
</comment>
<dbReference type="GO" id="GO:0046394">
    <property type="term" value="P:carboxylic acid biosynthetic process"/>
    <property type="evidence" value="ECO:0007669"/>
    <property type="project" value="UniProtKB-ARBA"/>
</dbReference>
<dbReference type="AlphaFoldDB" id="A0A949TWL0"/>
<comment type="similarity">
    <text evidence="2 4">Belongs to the class-IV pyridoxal-phosphate-dependent aminotransferase family.</text>
</comment>
<evidence type="ECO:0000256" key="5">
    <source>
        <dbReference type="RuleBase" id="RU004516"/>
    </source>
</evidence>
<protein>
    <submittedName>
        <fullName evidence="6">Aminotransferase class IV family protein</fullName>
    </submittedName>
</protein>
<keyword evidence="7" id="KW-1185">Reference proteome</keyword>
<evidence type="ECO:0000256" key="2">
    <source>
        <dbReference type="ARBA" id="ARBA00009320"/>
    </source>
</evidence>
<dbReference type="PANTHER" id="PTHR42743">
    <property type="entry name" value="AMINO-ACID AMINOTRANSFERASE"/>
    <property type="match status" value="1"/>
</dbReference>
<dbReference type="InterPro" id="IPR001544">
    <property type="entry name" value="Aminotrans_IV"/>
</dbReference>
<evidence type="ECO:0000256" key="1">
    <source>
        <dbReference type="ARBA" id="ARBA00001933"/>
    </source>
</evidence>
<dbReference type="InterPro" id="IPR050571">
    <property type="entry name" value="Class-IV_PLP-Dep_Aminotrnsfr"/>
</dbReference>
<evidence type="ECO:0000313" key="7">
    <source>
        <dbReference type="Proteomes" id="UP000694308"/>
    </source>
</evidence>
<dbReference type="FunFam" id="3.20.10.10:FF:000002">
    <property type="entry name" value="D-alanine aminotransferase"/>
    <property type="match status" value="1"/>
</dbReference>
<dbReference type="EMBL" id="JAEEGC010000021">
    <property type="protein sequence ID" value="MBV7272278.1"/>
    <property type="molecule type" value="Genomic_DNA"/>
</dbReference>
<proteinExistence type="inferred from homology"/>
<evidence type="ECO:0000313" key="6">
    <source>
        <dbReference type="EMBL" id="MBV7272278.1"/>
    </source>
</evidence>
<dbReference type="GO" id="GO:0008652">
    <property type="term" value="P:amino acid biosynthetic process"/>
    <property type="evidence" value="ECO:0007669"/>
    <property type="project" value="UniProtKB-ARBA"/>
</dbReference>
<dbReference type="RefSeq" id="WP_218319308.1">
    <property type="nucleotide sequence ID" value="NZ_JAEEGC010000021.1"/>
</dbReference>
<dbReference type="Proteomes" id="UP000694308">
    <property type="component" value="Unassembled WGS sequence"/>
</dbReference>
<sequence>MSECVNKYFIFNNEERSCEQFDDNLLKGGKSLYEVIRIIDGKPLFLQRHLERLKNSAKLTDLNIWFSEDDLKNKIYELVRINDTKIGNIKIIFKFGETNIFLAYFVKHHYPNEDEYRNGVKTILYHGERENPNAKIINLSFREAVNKEIEEKNAYEAILVNKKGNITEGSKSNIFMIKNGKVLTAPLIDVLPGVTRGVVIELCSKIGLQVLEKNVDYMSIKDLDGLFISGTSTKILPIGRVDDIKFNSASNKVVLELMKKYDEISKEDIGNFS</sequence>
<reference evidence="6" key="1">
    <citation type="submission" date="2020-12" db="EMBL/GenBank/DDBJ databases">
        <title>Clostridium thailandense sp. nov., a novel acetogenic bacterium isolated from peat land soil in Thailand.</title>
        <authorList>
            <person name="Chaikitkaew S."/>
            <person name="Birkeland N.K."/>
        </authorList>
    </citation>
    <scope>NUCLEOTIDE SEQUENCE</scope>
    <source>
        <strain evidence="6">PL3</strain>
    </source>
</reference>
<name>A0A949TWL0_9CLOT</name>
<comment type="cofactor">
    <cofactor evidence="1 5">
        <name>pyridoxal 5'-phosphate</name>
        <dbReference type="ChEBI" id="CHEBI:597326"/>
    </cofactor>
</comment>
<dbReference type="Pfam" id="PF01063">
    <property type="entry name" value="Aminotran_4"/>
    <property type="match status" value="1"/>
</dbReference>
<accession>A0A949TWL0</accession>
<keyword evidence="6" id="KW-0032">Aminotransferase</keyword>
<keyword evidence="3 5" id="KW-0663">Pyridoxal phosphate</keyword>
<gene>
    <name evidence="6" type="ORF">I6U48_05020</name>
</gene>
<organism evidence="6 7">
    <name type="scientific">Clostridium thailandense</name>
    <dbReference type="NCBI Taxonomy" id="2794346"/>
    <lineage>
        <taxon>Bacteria</taxon>
        <taxon>Bacillati</taxon>
        <taxon>Bacillota</taxon>
        <taxon>Clostridia</taxon>
        <taxon>Eubacteriales</taxon>
        <taxon>Clostridiaceae</taxon>
        <taxon>Clostridium</taxon>
    </lineage>
</organism>
<dbReference type="CDD" id="cd00449">
    <property type="entry name" value="PLPDE_IV"/>
    <property type="match status" value="1"/>
</dbReference>
<keyword evidence="6" id="KW-0808">Transferase</keyword>
<dbReference type="GO" id="GO:0008483">
    <property type="term" value="F:transaminase activity"/>
    <property type="evidence" value="ECO:0007669"/>
    <property type="project" value="UniProtKB-KW"/>
</dbReference>